<comment type="similarity">
    <text evidence="1 2">Belongs to the Dps family.</text>
</comment>
<feature type="domain" description="Ferritin/DPS" evidence="3">
    <location>
        <begin position="57"/>
        <end position="198"/>
    </location>
</feature>
<reference evidence="4 5" key="2">
    <citation type="submission" date="2020-06" db="EMBL/GenBank/DDBJ databases">
        <title>Antribacter stalactiti gen. nov., sp. nov., a new member of the family Nacardiaceae isolated from a cave.</title>
        <authorList>
            <person name="Kim I.S."/>
        </authorList>
    </citation>
    <scope>NUCLEOTIDE SEQUENCE [LARGE SCALE GENOMIC DNA]</scope>
    <source>
        <strain evidence="4 5">YC2-7</strain>
    </source>
</reference>
<reference evidence="4 5" key="1">
    <citation type="submission" date="2019-05" db="EMBL/GenBank/DDBJ databases">
        <authorList>
            <person name="Lee S.D."/>
        </authorList>
    </citation>
    <scope>NUCLEOTIDE SEQUENCE [LARGE SCALE GENOMIC DNA]</scope>
    <source>
        <strain evidence="4 5">YC2-7</strain>
    </source>
</reference>
<dbReference type="GO" id="GO:0008199">
    <property type="term" value="F:ferric iron binding"/>
    <property type="evidence" value="ECO:0007669"/>
    <property type="project" value="InterPro"/>
</dbReference>
<proteinExistence type="inferred from homology"/>
<dbReference type="InterPro" id="IPR008331">
    <property type="entry name" value="Ferritin_DPS_dom"/>
</dbReference>
<dbReference type="Pfam" id="PF00210">
    <property type="entry name" value="Ferritin"/>
    <property type="match status" value="1"/>
</dbReference>
<organism evidence="4 5">
    <name type="scientific">Antrihabitans stalactiti</name>
    <dbReference type="NCBI Taxonomy" id="2584121"/>
    <lineage>
        <taxon>Bacteria</taxon>
        <taxon>Bacillati</taxon>
        <taxon>Actinomycetota</taxon>
        <taxon>Actinomycetes</taxon>
        <taxon>Mycobacteriales</taxon>
        <taxon>Nocardiaceae</taxon>
        <taxon>Antrihabitans</taxon>
    </lineage>
</organism>
<dbReference type="InterPro" id="IPR012347">
    <property type="entry name" value="Ferritin-like"/>
</dbReference>
<dbReference type="EMBL" id="VCQU01000014">
    <property type="protein sequence ID" value="NMN99097.1"/>
    <property type="molecule type" value="Genomic_DNA"/>
</dbReference>
<keyword evidence="5" id="KW-1185">Reference proteome</keyword>
<dbReference type="Proteomes" id="UP000535543">
    <property type="component" value="Unassembled WGS sequence"/>
</dbReference>
<dbReference type="CDD" id="cd01043">
    <property type="entry name" value="DPS"/>
    <property type="match status" value="1"/>
</dbReference>
<accession>A0A848KU90</accession>
<gene>
    <name evidence="4" type="ORF">FGL95_29145</name>
</gene>
<dbReference type="PANTHER" id="PTHR42932">
    <property type="entry name" value="GENERAL STRESS PROTEIN 20U"/>
    <property type="match status" value="1"/>
</dbReference>
<dbReference type="PROSITE" id="PS00818">
    <property type="entry name" value="DPS_1"/>
    <property type="match status" value="1"/>
</dbReference>
<evidence type="ECO:0000259" key="3">
    <source>
        <dbReference type="Pfam" id="PF00210"/>
    </source>
</evidence>
<dbReference type="GO" id="GO:0016722">
    <property type="term" value="F:oxidoreductase activity, acting on metal ions"/>
    <property type="evidence" value="ECO:0007669"/>
    <property type="project" value="InterPro"/>
</dbReference>
<dbReference type="SUPFAM" id="SSF47240">
    <property type="entry name" value="Ferritin-like"/>
    <property type="match status" value="1"/>
</dbReference>
<dbReference type="Gene3D" id="1.20.1260.10">
    <property type="match status" value="1"/>
</dbReference>
<evidence type="ECO:0000313" key="4">
    <source>
        <dbReference type="EMBL" id="NMN99097.1"/>
    </source>
</evidence>
<dbReference type="InterPro" id="IPR023188">
    <property type="entry name" value="DPS_DNA-bd_CS"/>
</dbReference>
<dbReference type="InterPro" id="IPR002177">
    <property type="entry name" value="DPS_DNA-bd"/>
</dbReference>
<evidence type="ECO:0000256" key="2">
    <source>
        <dbReference type="RuleBase" id="RU003875"/>
    </source>
</evidence>
<dbReference type="PANTHER" id="PTHR42932:SF2">
    <property type="entry name" value="DNA PROTECTION DURING STARVATION PROTEIN 1"/>
    <property type="match status" value="1"/>
</dbReference>
<sequence>MQDLIAAGRTNSYCTTSIVVATSIGPFRTETNYHREFVVSQLIASALEPDRREIAGNALRRTVVDLIGLSLIAKHIHWNVVGPNFRSVHLDLDELVAVAREFTDKAAERAAAIGVNPDGRVGAVANTVGDEGHDAEWQQDSEVIATIVDHLAAVIERLRERITVTESADPVTHDLLIDITAQLEKLHWMWQAQTGDRRRLGTHS</sequence>
<dbReference type="PRINTS" id="PR01346">
    <property type="entry name" value="HELNAPAPROT"/>
</dbReference>
<evidence type="ECO:0000256" key="1">
    <source>
        <dbReference type="ARBA" id="ARBA00009497"/>
    </source>
</evidence>
<dbReference type="AlphaFoldDB" id="A0A848KU90"/>
<comment type="caution">
    <text evidence="4">The sequence shown here is derived from an EMBL/GenBank/DDBJ whole genome shotgun (WGS) entry which is preliminary data.</text>
</comment>
<name>A0A848KU90_9NOCA</name>
<dbReference type="InterPro" id="IPR009078">
    <property type="entry name" value="Ferritin-like_SF"/>
</dbReference>
<protein>
    <submittedName>
        <fullName evidence="4">DNA starvation/stationary phase protection protein</fullName>
    </submittedName>
</protein>
<evidence type="ECO:0000313" key="5">
    <source>
        <dbReference type="Proteomes" id="UP000535543"/>
    </source>
</evidence>